<dbReference type="SUPFAM" id="SSF52266">
    <property type="entry name" value="SGNH hydrolase"/>
    <property type="match status" value="1"/>
</dbReference>
<evidence type="ECO:0000256" key="1">
    <source>
        <dbReference type="ARBA" id="ARBA00003236"/>
    </source>
</evidence>
<dbReference type="InterPro" id="IPR002509">
    <property type="entry name" value="NODB_dom"/>
</dbReference>
<feature type="signal peptide" evidence="6">
    <location>
        <begin position="1"/>
        <end position="19"/>
    </location>
</feature>
<evidence type="ECO:0000259" key="7">
    <source>
        <dbReference type="PROSITE" id="PS51677"/>
    </source>
</evidence>
<dbReference type="Gene3D" id="3.20.20.370">
    <property type="entry name" value="Glycoside hydrolase/deacetylase"/>
    <property type="match status" value="1"/>
</dbReference>
<dbReference type="RefSeq" id="WP_147082244.1">
    <property type="nucleotide sequence ID" value="NZ_VOQR01000001.1"/>
</dbReference>
<feature type="domain" description="NodB homology" evidence="7">
    <location>
        <begin position="433"/>
        <end position="660"/>
    </location>
</feature>
<dbReference type="SUPFAM" id="SSF88713">
    <property type="entry name" value="Glycoside hydrolase/deacetylase"/>
    <property type="match status" value="1"/>
</dbReference>
<keyword evidence="9" id="KW-1185">Reference proteome</keyword>
<dbReference type="Proteomes" id="UP000321250">
    <property type="component" value="Unassembled WGS sequence"/>
</dbReference>
<feature type="region of interest" description="Disordered" evidence="5">
    <location>
        <begin position="682"/>
        <end position="704"/>
    </location>
</feature>
<gene>
    <name evidence="8" type="ORF">FSB78_09705</name>
</gene>
<comment type="similarity">
    <text evidence="2">Belongs to the polysaccharide deacetylase family.</text>
</comment>
<dbReference type="GO" id="GO:0016810">
    <property type="term" value="F:hydrolase activity, acting on carbon-nitrogen (but not peptide) bonds"/>
    <property type="evidence" value="ECO:0007669"/>
    <property type="project" value="InterPro"/>
</dbReference>
<comment type="caution">
    <text evidence="8">The sequence shown here is derived from an EMBL/GenBank/DDBJ whole genome shotgun (WGS) entry which is preliminary data.</text>
</comment>
<dbReference type="InterPro" id="IPR053140">
    <property type="entry name" value="GDSL_Rv0518-like"/>
</dbReference>
<dbReference type="EMBL" id="VOQR01000001">
    <property type="protein sequence ID" value="TXC71194.1"/>
    <property type="molecule type" value="Genomic_DNA"/>
</dbReference>
<feature type="chain" id="PRO_5022775456" description="Chitooligosaccharide deacetylase" evidence="6">
    <location>
        <begin position="20"/>
        <end position="704"/>
    </location>
</feature>
<dbReference type="InterPro" id="IPR011330">
    <property type="entry name" value="Glyco_hydro/deAcase_b/a-brl"/>
</dbReference>
<dbReference type="PANTHER" id="PTHR43784">
    <property type="entry name" value="GDSL-LIKE LIPASE/ACYLHYDROLASE, PUTATIVE (AFU_ORTHOLOGUE AFUA_2G00820)-RELATED"/>
    <property type="match status" value="1"/>
</dbReference>
<evidence type="ECO:0000256" key="4">
    <source>
        <dbReference type="ARBA" id="ARBA00032976"/>
    </source>
</evidence>
<dbReference type="CDD" id="cd01830">
    <property type="entry name" value="XynE_like"/>
    <property type="match status" value="1"/>
</dbReference>
<evidence type="ECO:0000313" key="9">
    <source>
        <dbReference type="Proteomes" id="UP000321250"/>
    </source>
</evidence>
<reference evidence="8 9" key="1">
    <citation type="journal article" date="2013" name="Antonie Van Leeuwenhoek">
        <title>Sphingomonas ginsenosidivorax sp. nov., with the ability to transform ginsenosides.</title>
        <authorList>
            <person name="Jin X.F."/>
            <person name="Kim J.K."/>
            <person name="Liu Q.M."/>
            <person name="Kang M.S."/>
            <person name="He D."/>
            <person name="Jin F.X."/>
            <person name="Kim S.C."/>
            <person name="Im W.T."/>
        </authorList>
    </citation>
    <scope>NUCLEOTIDE SEQUENCE [LARGE SCALE GENOMIC DNA]</scope>
    <source>
        <strain evidence="8 9">KHI67</strain>
    </source>
</reference>
<dbReference type="InterPro" id="IPR013830">
    <property type="entry name" value="SGNH_hydro"/>
</dbReference>
<dbReference type="InterPro" id="IPR036514">
    <property type="entry name" value="SGNH_hydro_sf"/>
</dbReference>
<dbReference type="Pfam" id="PF13472">
    <property type="entry name" value="Lipase_GDSL_2"/>
    <property type="match status" value="1"/>
</dbReference>
<dbReference type="AlphaFoldDB" id="A0A5C6UFF2"/>
<dbReference type="Pfam" id="PF01522">
    <property type="entry name" value="Polysacc_deac_1"/>
    <property type="match status" value="1"/>
</dbReference>
<evidence type="ECO:0000256" key="3">
    <source>
        <dbReference type="ARBA" id="ARBA00020071"/>
    </source>
</evidence>
<dbReference type="Gene3D" id="3.40.50.1110">
    <property type="entry name" value="SGNH hydrolase"/>
    <property type="match status" value="1"/>
</dbReference>
<dbReference type="PANTHER" id="PTHR43784:SF2">
    <property type="entry name" value="GDSL-LIKE LIPASE_ACYLHYDROLASE, PUTATIVE (AFU_ORTHOLOGUE AFUA_2G00820)-RELATED"/>
    <property type="match status" value="1"/>
</dbReference>
<organism evidence="8 9">
    <name type="scientific">Sphingomonas ginsenosidivorax</name>
    <dbReference type="NCBI Taxonomy" id="862135"/>
    <lineage>
        <taxon>Bacteria</taxon>
        <taxon>Pseudomonadati</taxon>
        <taxon>Pseudomonadota</taxon>
        <taxon>Alphaproteobacteria</taxon>
        <taxon>Sphingomonadales</taxon>
        <taxon>Sphingomonadaceae</taxon>
        <taxon>Sphingomonas</taxon>
    </lineage>
</organism>
<comment type="function">
    <text evidence="1">Is involved in generating a small heat-stable compound (Nod), an acylated oligomer of N-acetylglucosamine, that stimulates mitosis in various plant protoplasts.</text>
</comment>
<evidence type="ECO:0000256" key="2">
    <source>
        <dbReference type="ARBA" id="ARBA00010973"/>
    </source>
</evidence>
<dbReference type="GO" id="GO:0005975">
    <property type="term" value="P:carbohydrate metabolic process"/>
    <property type="evidence" value="ECO:0007669"/>
    <property type="project" value="InterPro"/>
</dbReference>
<proteinExistence type="inferred from homology"/>
<evidence type="ECO:0000256" key="6">
    <source>
        <dbReference type="SAM" id="SignalP"/>
    </source>
</evidence>
<name>A0A5C6UFF2_9SPHN</name>
<evidence type="ECO:0000256" key="5">
    <source>
        <dbReference type="SAM" id="MobiDB-lite"/>
    </source>
</evidence>
<dbReference type="GO" id="GO:0016788">
    <property type="term" value="F:hydrolase activity, acting on ester bonds"/>
    <property type="evidence" value="ECO:0007669"/>
    <property type="project" value="UniProtKB-ARBA"/>
</dbReference>
<sequence length="704" mass="73146">MTKWLSGALALTVLTVASADARDAGRAPHWIGSWGSSQMVVEGDNALPADRAAAITLRQVVRLSAGGTRMRIRLSNAFGTRPLAIGAGHVAHAAALGTPRIDRGVRLTFAGRADAVIPAGAEIYSDPVAFGAEAGADLAVSLYLPDAAAPQTGHPGSRATSFTLAGEHVADPDLAGATPTTHWYALADIEVAGSANAGTVVAIGDSITDGYGVKPERNTRWPDVLAARLRASTATRAIGVVNAGIGGNRMLLDGLGPNLLARFDRDVIARSGVRWAILLEGVNDLGVLTREAPATPAQHAAIVAQIKAGYTQVVARAHAHGIKVIGGTVMPFGGNTYYHPGAETEADRQAINAFIRTSGTFDAVVDFDRVMRDPAHPDRLSPAYDSGDHLHPSEAGYRVMGSAVPLSLFGGATRPVIGALAPVPVLPAADPRPAIALTFDDIPAHGPLAPGQSRTDVIRSITTALAAARAPAFGFLNAGFGLDTPADSAKAIAAWRAAGLPLGNHSYSHGNLATVGAAAFAADVARNEAPLATVAKGTDWHWFRYPFLSEGGTPLVRDAARASLKAGGYRVAAVTMSFDDFKWNAPYAACAAKRDTAAITQLETRFLADARSAALASQARAKAQLGRDVPYVLLMHVGSFDARMMPRLLDLYRTMGFRFVTLQEAEADPYYTAAVDLSLPGPTPSLSGPPTLPPAAGPLPTSCA</sequence>
<evidence type="ECO:0000313" key="8">
    <source>
        <dbReference type="EMBL" id="TXC71194.1"/>
    </source>
</evidence>
<keyword evidence="6" id="KW-0732">Signal</keyword>
<accession>A0A5C6UFF2</accession>
<protein>
    <recommendedName>
        <fullName evidence="3">Chitooligosaccharide deacetylase</fullName>
    </recommendedName>
    <alternativeName>
        <fullName evidence="4">Nodulation protein B</fullName>
    </alternativeName>
</protein>
<dbReference type="PROSITE" id="PS51677">
    <property type="entry name" value="NODB"/>
    <property type="match status" value="1"/>
</dbReference>
<dbReference type="OrthoDB" id="1828825at2"/>